<organism evidence="1 2">
    <name type="scientific">Methylomonas koyamae</name>
    <dbReference type="NCBI Taxonomy" id="702114"/>
    <lineage>
        <taxon>Bacteria</taxon>
        <taxon>Pseudomonadati</taxon>
        <taxon>Pseudomonadota</taxon>
        <taxon>Gammaproteobacteria</taxon>
        <taxon>Methylococcales</taxon>
        <taxon>Methylococcaceae</taxon>
        <taxon>Methylomonas</taxon>
    </lineage>
</organism>
<dbReference type="OrthoDB" id="9067983at2"/>
<comment type="caution">
    <text evidence="1">The sequence shown here is derived from an EMBL/GenBank/DDBJ whole genome shotgun (WGS) entry which is preliminary data.</text>
</comment>
<dbReference type="Pfam" id="PF13148">
    <property type="entry name" value="DUF3987"/>
    <property type="match status" value="1"/>
</dbReference>
<dbReference type="InterPro" id="IPR025048">
    <property type="entry name" value="DUF3987"/>
</dbReference>
<accession>A0A177N833</accession>
<reference evidence="1 2" key="1">
    <citation type="submission" date="2016-03" db="EMBL/GenBank/DDBJ databases">
        <authorList>
            <person name="Ploux O."/>
        </authorList>
    </citation>
    <scope>NUCLEOTIDE SEQUENCE [LARGE SCALE GENOMIC DNA]</scope>
    <source>
        <strain evidence="1 2">R-45378</strain>
    </source>
</reference>
<protein>
    <recommendedName>
        <fullName evidence="3">DUF3987 domain-containing protein</fullName>
    </recommendedName>
</protein>
<dbReference type="RefSeq" id="WP_064041165.1">
    <property type="nucleotide sequence ID" value="NZ_LUUJ01000092.1"/>
</dbReference>
<proteinExistence type="predicted"/>
<sequence>MNLEAKLNQMEAVRVLPPEPLRAALPPSKPYPVEQLGDILGGAAQALHETIKAPLALCCQSVLAAAAFSAQSHFDVVLPWGDRKPLSLFLLTVADSGERKSAMDDVVLGAAKAQERSEMASYAFEFEHYEAELMKWKAASEAANKKASRAKTQAGADCAQNEAHEAGPKPKAPIMPLRFVTDPTVEGLYKLLVTAQPSIALFSDEGGLLIGGNALNSENALKTMARWCKLWDGSPFDRVRAGDGSGCLYGRRMAMHQLAQPEVMQKLLGDRMANGQGLLARCLVAYPASTIGKRHITAFENPKERREVKRLFAVLKTLAEAMPRTGEGNPQELDPVELPLNAEAQRMAINAVNQFEDLMATGADLSELKDRTSKALENACRIAGVLSVIENGMAAREISEKHLERGLILMQWYLAEALRLQSAAIVPQSVLDAEALSKWLASRGIQQYTARTILNKGPNQLRSKARLDAAVKELVAAGYHAANEPGTPIDGKPARLSWRVLHVV</sequence>
<gene>
    <name evidence="1" type="ORF">A1507_15560</name>
</gene>
<evidence type="ECO:0008006" key="3">
    <source>
        <dbReference type="Google" id="ProtNLM"/>
    </source>
</evidence>
<dbReference type="EMBL" id="LUUJ01000092">
    <property type="protein sequence ID" value="OAI14218.1"/>
    <property type="molecule type" value="Genomic_DNA"/>
</dbReference>
<evidence type="ECO:0000313" key="1">
    <source>
        <dbReference type="EMBL" id="OAI14218.1"/>
    </source>
</evidence>
<dbReference type="Proteomes" id="UP000077857">
    <property type="component" value="Unassembled WGS sequence"/>
</dbReference>
<evidence type="ECO:0000313" key="2">
    <source>
        <dbReference type="Proteomes" id="UP000077857"/>
    </source>
</evidence>
<name>A0A177N833_9GAMM</name>
<dbReference type="AlphaFoldDB" id="A0A177N833"/>